<feature type="compositionally biased region" description="Basic and acidic residues" evidence="17">
    <location>
        <begin position="602"/>
        <end position="711"/>
    </location>
</feature>
<keyword evidence="7 16" id="KW-0540">Nuclease</keyword>
<keyword evidence="13 16" id="KW-0460">Magnesium</keyword>
<feature type="compositionally biased region" description="Basic and acidic residues" evidence="17">
    <location>
        <begin position="720"/>
        <end position="740"/>
    </location>
</feature>
<feature type="domain" description="S1 motif" evidence="18">
    <location>
        <begin position="39"/>
        <end position="120"/>
    </location>
</feature>
<feature type="compositionally biased region" description="Basic and acidic residues" evidence="17">
    <location>
        <begin position="893"/>
        <end position="903"/>
    </location>
</feature>
<name>A0A095UN10_9GAMM</name>
<evidence type="ECO:0000313" key="20">
    <source>
        <dbReference type="Proteomes" id="UP000029444"/>
    </source>
</evidence>
<sequence>MKRMLINATHPEEVRVALVDGQRLYDLDIEHRTRIQKKSNIYKGKITRVEPSLEAAFVDFGAERHGFLPLKEISRQYFQKDPKDIQGRINIKEVIKEGQEVIIQVSKEERGNKGAALTTFISLAGRYLVLMPNNPRAGGISRRIEGEERAQLKEAMSALTVPDEMGVIVRTAGLGRSAEELQWDLDFLLKQWSSIDEAAQQRKAPFLIYQESNVIIRAIRDYLRKDIGEVLIDSEKVFAEAQGFVQQVMQDFQNKIKLYNDETPLFSRFQIESQIETAFEREVKLPSGGSIVIDPTEALVSIDINSSRATKGADIEETALQTNLEAAEEIARQLRLRDIGGLIVVDFIDMGPARNQREVENRMRDALEADRARIQLGRISRFGLLELSRQRLRPSLGETSSIVCPRCDGQGHIRDVKSLALSILRLIEEEVMKERTGEIQAQVPVAVGTYLLNEKREPLRAIEQNHKVRVVIIPNPNLETPHFEVERIRDDQVVTQLSHEMDLMEGAAEGEAPNSQDPGVKPQEPAVKLMAPDTAPPAPKPAAAAAASPAAAQNLGLLARFFTWLAQVFTAEPKPAKKAKPQQKGNKGQQNNRNNRGGNNRNRNDNRGGRNENRNKQDGGRNNKGGDKDNRNTRNRKSQDKDDNRKDNRQSDNKRNDAREDGGNEQRRGRNDNRRSKQDGGKGGDNDNRNARNRRQQDNKSDSNKADKSDGGNKGGNNEKSNDKGPKAPRRTDAKDDRPLRERKRPSKQQNSDSAAAEAPAKQERTQAEKPQADNHVMQGAESHPPAKLVPAQEPAAEQKAAPANESKTAQPAPAQAETAAPAPVQTEQQAQPAAKTENSQAEQPAQMESKPATQPVEKPAAQAEASAPAATKPAEVKVEAPATTEAPAKTEAAQEAKPEPKAELQAAPAAKEDAPQAEDKPAVESAKPSEPVRASNDPRSPNYKPQQHAPRQKFEKPKPAPEANALPSRAVEVKTTVAQAQPAAAEQGRASNDPRARRRQQQAEAAAKAAEQADSPSEDVSSDS</sequence>
<dbReference type="Gene3D" id="2.40.50.140">
    <property type="entry name" value="Nucleic acid-binding proteins"/>
    <property type="match status" value="1"/>
</dbReference>
<evidence type="ECO:0000313" key="19">
    <source>
        <dbReference type="EMBL" id="KGD63900.1"/>
    </source>
</evidence>
<dbReference type="GO" id="GO:0009898">
    <property type="term" value="C:cytoplasmic side of plasma membrane"/>
    <property type="evidence" value="ECO:0007669"/>
    <property type="project" value="UniProtKB-UniRule"/>
</dbReference>
<dbReference type="InterPro" id="IPR004659">
    <property type="entry name" value="RNase_E/G"/>
</dbReference>
<evidence type="ECO:0000256" key="12">
    <source>
        <dbReference type="ARBA" id="ARBA00022833"/>
    </source>
</evidence>
<dbReference type="Pfam" id="PF10150">
    <property type="entry name" value="RNase_E_G"/>
    <property type="match status" value="1"/>
</dbReference>
<dbReference type="GO" id="GO:0008270">
    <property type="term" value="F:zinc ion binding"/>
    <property type="evidence" value="ECO:0007669"/>
    <property type="project" value="UniProtKB-UniRule"/>
</dbReference>
<dbReference type="FunFam" id="2.40.50.140:FF:000040">
    <property type="entry name" value="Ribonuclease E"/>
    <property type="match status" value="1"/>
</dbReference>
<dbReference type="InterPro" id="IPR019307">
    <property type="entry name" value="RNA-bd_AU-1/RNase_E/G"/>
</dbReference>
<feature type="binding site" evidence="16">
    <location>
        <position position="407"/>
    </location>
    <ligand>
        <name>Zn(2+)</name>
        <dbReference type="ChEBI" id="CHEBI:29105"/>
        <note>ligand shared between dimeric partners</note>
    </ligand>
</feature>
<dbReference type="Pfam" id="PF20833">
    <property type="entry name" value="RNase_E_G_Thio"/>
    <property type="match status" value="1"/>
</dbReference>
<evidence type="ECO:0000256" key="16">
    <source>
        <dbReference type="HAMAP-Rule" id="MF_00970"/>
    </source>
</evidence>
<keyword evidence="11 16" id="KW-0378">Hydrolase</keyword>
<dbReference type="EC" id="3.1.26.12" evidence="16"/>
<dbReference type="Proteomes" id="UP000029444">
    <property type="component" value="Unassembled WGS sequence"/>
</dbReference>
<evidence type="ECO:0000256" key="17">
    <source>
        <dbReference type="SAM" id="MobiDB-lite"/>
    </source>
</evidence>
<keyword evidence="5 16" id="KW-0698">rRNA processing</keyword>
<keyword evidence="14 16" id="KW-0694">RNA-binding</keyword>
<dbReference type="GO" id="GO:0000287">
    <property type="term" value="F:magnesium ion binding"/>
    <property type="evidence" value="ECO:0007669"/>
    <property type="project" value="UniProtKB-UniRule"/>
</dbReference>
<feature type="binding site" evidence="16">
    <location>
        <position position="303"/>
    </location>
    <ligand>
        <name>Mg(2+)</name>
        <dbReference type="ChEBI" id="CHEBI:18420"/>
        <note>catalytic</note>
    </ligand>
</feature>
<reference evidence="19 20" key="1">
    <citation type="submission" date="2012-09" db="EMBL/GenBank/DDBJ databases">
        <title>Genome Sequence of alkane-degrading Bacterium Alcanivorax sp. 19-m-6.</title>
        <authorList>
            <person name="Lai Q."/>
            <person name="Shao Z."/>
        </authorList>
    </citation>
    <scope>NUCLEOTIDE SEQUENCE [LARGE SCALE GENOMIC DNA]</scope>
    <source>
        <strain evidence="19 20">19-m-6</strain>
    </source>
</reference>
<dbReference type="Pfam" id="PF00575">
    <property type="entry name" value="S1"/>
    <property type="match status" value="1"/>
</dbReference>
<dbReference type="InterPro" id="IPR003029">
    <property type="entry name" value="S1_domain"/>
</dbReference>
<feature type="compositionally biased region" description="Polar residues" evidence="17">
    <location>
        <begin position="829"/>
        <end position="844"/>
    </location>
</feature>
<dbReference type="PROSITE" id="PS50126">
    <property type="entry name" value="S1"/>
    <property type="match status" value="1"/>
</dbReference>
<feature type="binding site" evidence="16">
    <location>
        <position position="404"/>
    </location>
    <ligand>
        <name>Zn(2+)</name>
        <dbReference type="ChEBI" id="CHEBI:29105"/>
        <note>ligand shared between dimeric partners</note>
    </ligand>
</feature>
<feature type="compositionally biased region" description="Basic and acidic residues" evidence="17">
    <location>
        <begin position="911"/>
        <end position="923"/>
    </location>
</feature>
<feature type="compositionally biased region" description="Basic and acidic residues" evidence="17">
    <location>
        <begin position="761"/>
        <end position="773"/>
    </location>
</feature>
<dbReference type="eggNOG" id="COG1530">
    <property type="taxonomic scope" value="Bacteria"/>
</dbReference>
<dbReference type="HAMAP" id="MF_00970">
    <property type="entry name" value="RNase_E"/>
    <property type="match status" value="1"/>
</dbReference>
<keyword evidence="15 16" id="KW-0472">Membrane</keyword>
<evidence type="ECO:0000256" key="7">
    <source>
        <dbReference type="ARBA" id="ARBA00022722"/>
    </source>
</evidence>
<evidence type="ECO:0000256" key="6">
    <source>
        <dbReference type="ARBA" id="ARBA00022694"/>
    </source>
</evidence>
<comment type="cofactor">
    <cofactor evidence="16">
        <name>Zn(2+)</name>
        <dbReference type="ChEBI" id="CHEBI:29105"/>
    </cofactor>
    <text evidence="16">Binds 2 Zn(2+) ions per homotetramer.</text>
</comment>
<dbReference type="GO" id="GO:0000049">
    <property type="term" value="F:tRNA binding"/>
    <property type="evidence" value="ECO:0007669"/>
    <property type="project" value="UniProtKB-KW"/>
</dbReference>
<evidence type="ECO:0000256" key="13">
    <source>
        <dbReference type="ARBA" id="ARBA00022842"/>
    </source>
</evidence>
<evidence type="ECO:0000256" key="3">
    <source>
        <dbReference type="ARBA" id="ARBA00022490"/>
    </source>
</evidence>
<evidence type="ECO:0000256" key="14">
    <source>
        <dbReference type="ARBA" id="ARBA00022884"/>
    </source>
</evidence>
<dbReference type="PANTHER" id="PTHR30001">
    <property type="entry name" value="RIBONUCLEASE"/>
    <property type="match status" value="1"/>
</dbReference>
<feature type="compositionally biased region" description="Low complexity" evidence="17">
    <location>
        <begin position="858"/>
        <end position="892"/>
    </location>
</feature>
<feature type="binding site" evidence="16">
    <location>
        <position position="346"/>
    </location>
    <ligand>
        <name>Mg(2+)</name>
        <dbReference type="ChEBI" id="CHEBI:18420"/>
        <note>catalytic</note>
    </ligand>
</feature>
<dbReference type="AlphaFoldDB" id="A0A095UN10"/>
<dbReference type="GO" id="GO:0006402">
    <property type="term" value="P:mRNA catabolic process"/>
    <property type="evidence" value="ECO:0007669"/>
    <property type="project" value="UniProtKB-UniRule"/>
</dbReference>
<evidence type="ECO:0000256" key="4">
    <source>
        <dbReference type="ARBA" id="ARBA00022519"/>
    </source>
</evidence>
<dbReference type="SMART" id="SM00316">
    <property type="entry name" value="S1"/>
    <property type="match status" value="1"/>
</dbReference>
<dbReference type="PATRIC" id="fig|1177154.3.peg.2927"/>
<evidence type="ECO:0000256" key="10">
    <source>
        <dbReference type="ARBA" id="ARBA00022759"/>
    </source>
</evidence>
<feature type="compositionally biased region" description="Low complexity" evidence="17">
    <location>
        <begin position="582"/>
        <end position="601"/>
    </location>
</feature>
<dbReference type="InterPro" id="IPR048583">
    <property type="entry name" value="RNase_E_G_thioredoxin-like"/>
</dbReference>
<dbReference type="EMBL" id="ARXV01000013">
    <property type="protein sequence ID" value="KGD63900.1"/>
    <property type="molecule type" value="Genomic_DNA"/>
</dbReference>
<comment type="cofactor">
    <cofactor evidence="16">
        <name>Mg(2+)</name>
        <dbReference type="ChEBI" id="CHEBI:18420"/>
    </cofactor>
    <text evidence="16">Binds 1 Mg(2+) ion per subunit.</text>
</comment>
<evidence type="ECO:0000256" key="1">
    <source>
        <dbReference type="ARBA" id="ARBA00005663"/>
    </source>
</evidence>
<keyword evidence="12 16" id="KW-0862">Zinc</keyword>
<keyword evidence="9 16" id="KW-0699">rRNA-binding</keyword>
<dbReference type="GO" id="GO:0008033">
    <property type="term" value="P:tRNA processing"/>
    <property type="evidence" value="ECO:0007669"/>
    <property type="project" value="UniProtKB-UniRule"/>
</dbReference>
<keyword evidence="20" id="KW-1185">Reference proteome</keyword>
<feature type="compositionally biased region" description="Low complexity" evidence="17">
    <location>
        <begin position="1003"/>
        <end position="1014"/>
    </location>
</feature>
<dbReference type="NCBIfam" id="NF008074">
    <property type="entry name" value="PRK10811.1"/>
    <property type="match status" value="1"/>
</dbReference>
<keyword evidence="8 16" id="KW-0479">Metal-binding</keyword>
<dbReference type="InterPro" id="IPR012340">
    <property type="entry name" value="NA-bd_OB-fold"/>
</dbReference>
<comment type="caution">
    <text evidence="19">The sequence shown here is derived from an EMBL/GenBank/DDBJ whole genome shotgun (WGS) entry which is preliminary data.</text>
</comment>
<keyword evidence="3 16" id="KW-0963">Cytoplasm</keyword>
<dbReference type="Gene3D" id="3.40.1260.20">
    <property type="entry name" value="Ribonuclease E, catalytic domain"/>
    <property type="match status" value="1"/>
</dbReference>
<evidence type="ECO:0000256" key="11">
    <source>
        <dbReference type="ARBA" id="ARBA00022801"/>
    </source>
</evidence>
<evidence type="ECO:0000256" key="5">
    <source>
        <dbReference type="ARBA" id="ARBA00022552"/>
    </source>
</evidence>
<comment type="catalytic activity">
    <reaction evidence="16">
        <text>Endonucleolytic cleavage of single-stranded RNA in A- and U-rich regions.</text>
        <dbReference type="EC" id="3.1.26.12"/>
    </reaction>
</comment>
<accession>A0A095UN10</accession>
<dbReference type="NCBIfam" id="TIGR00757">
    <property type="entry name" value="RNaseEG"/>
    <property type="match status" value="1"/>
</dbReference>
<evidence type="ECO:0000256" key="9">
    <source>
        <dbReference type="ARBA" id="ARBA00022730"/>
    </source>
</evidence>
<dbReference type="SUPFAM" id="SSF50249">
    <property type="entry name" value="Nucleic acid-binding proteins"/>
    <property type="match status" value="1"/>
</dbReference>
<evidence type="ECO:0000256" key="2">
    <source>
        <dbReference type="ARBA" id="ARBA00022475"/>
    </source>
</evidence>
<organism evidence="19 20">
    <name type="scientific">Alcanivorax nanhaiticus</name>
    <dbReference type="NCBI Taxonomy" id="1177154"/>
    <lineage>
        <taxon>Bacteria</taxon>
        <taxon>Pseudomonadati</taxon>
        <taxon>Pseudomonadota</taxon>
        <taxon>Gammaproteobacteria</taxon>
        <taxon>Oceanospirillales</taxon>
        <taxon>Alcanivoracaceae</taxon>
        <taxon>Alcanivorax</taxon>
    </lineage>
</organism>
<gene>
    <name evidence="16" type="primary">rne</name>
    <name evidence="19" type="ORF">Y5S_02890</name>
</gene>
<proteinExistence type="inferred from homology"/>
<keyword evidence="16" id="KW-0820">tRNA-binding</keyword>
<dbReference type="STRING" id="1177154.Y5S_02890"/>
<feature type="compositionally biased region" description="Low complexity" evidence="17">
    <location>
        <begin position="791"/>
        <end position="828"/>
    </location>
</feature>
<dbReference type="GO" id="GO:0005737">
    <property type="term" value="C:cytoplasm"/>
    <property type="evidence" value="ECO:0007669"/>
    <property type="project" value="UniProtKB-SubCell"/>
</dbReference>
<comment type="subunit">
    <text evidence="16">Component of the RNA degradosome, which is a multiprotein complex involved in RNA processing and mRNA degradation. Within the RNA degradosome, RNase E assembles into a homotetramer formed by a dimer of dimers.</text>
</comment>
<comment type="similarity">
    <text evidence="1">Belongs to the RNase E/G family. RNase G subfamily.</text>
</comment>
<evidence type="ECO:0000256" key="15">
    <source>
        <dbReference type="ARBA" id="ARBA00023136"/>
    </source>
</evidence>
<dbReference type="InterPro" id="IPR028878">
    <property type="entry name" value="RNase_E"/>
</dbReference>
<keyword evidence="2 16" id="KW-1003">Cell membrane</keyword>
<comment type="function">
    <text evidence="16">Endoribonuclease that plays a central role in RNA processing and decay. Required for the maturation of 5S and 16S rRNAs and the majority of tRNAs. Also involved in the degradation of most mRNAs.</text>
</comment>
<comment type="subcellular location">
    <subcellularLocation>
        <location evidence="16">Cytoplasm</location>
    </subcellularLocation>
    <subcellularLocation>
        <location evidence="16">Cell inner membrane</location>
        <topology evidence="16">Peripheral membrane protein</topology>
        <orientation evidence="16">Cytoplasmic side</orientation>
    </subcellularLocation>
</comment>
<keyword evidence="10 16" id="KW-0255">Endonuclease</keyword>
<dbReference type="PANTHER" id="PTHR30001:SF1">
    <property type="entry name" value="RIBONUCLEASE E_G-LIKE PROTEIN, CHLOROPLASTIC"/>
    <property type="match status" value="1"/>
</dbReference>
<keyword evidence="6 16" id="KW-0819">tRNA processing</keyword>
<dbReference type="GO" id="GO:0006364">
    <property type="term" value="P:rRNA processing"/>
    <property type="evidence" value="ECO:0007669"/>
    <property type="project" value="UniProtKB-UniRule"/>
</dbReference>
<protein>
    <recommendedName>
        <fullName evidence="16">Ribonuclease E</fullName>
        <shortName evidence="16">RNase E</shortName>
        <ecNumber evidence="16">3.1.26.12</ecNumber>
    </recommendedName>
</protein>
<evidence type="ECO:0000259" key="18">
    <source>
        <dbReference type="PROSITE" id="PS50126"/>
    </source>
</evidence>
<evidence type="ECO:0000256" key="8">
    <source>
        <dbReference type="ARBA" id="ARBA00022723"/>
    </source>
</evidence>
<dbReference type="CDD" id="cd04453">
    <property type="entry name" value="S1_RNase_E"/>
    <property type="match status" value="1"/>
</dbReference>
<feature type="region of interest" description="Disordered" evidence="17">
    <location>
        <begin position="573"/>
        <end position="1025"/>
    </location>
</feature>
<dbReference type="GO" id="GO:0019843">
    <property type="term" value="F:rRNA binding"/>
    <property type="evidence" value="ECO:0007669"/>
    <property type="project" value="UniProtKB-KW"/>
</dbReference>
<comment type="similarity">
    <text evidence="16">Belongs to the RNase E/G family. RNase E subfamily.</text>
</comment>
<feature type="region of interest" description="Required for zinc-mediated homotetramerization and catalytic activity" evidence="16">
    <location>
        <begin position="404"/>
        <end position="407"/>
    </location>
</feature>
<keyword evidence="4 16" id="KW-0997">Cell inner membrane</keyword>
<dbReference type="OrthoDB" id="9804278at2"/>
<dbReference type="RefSeq" id="WP_035233957.1">
    <property type="nucleotide sequence ID" value="NZ_ARXV01000013.1"/>
</dbReference>
<dbReference type="GO" id="GO:0008995">
    <property type="term" value="F:ribonuclease E activity"/>
    <property type="evidence" value="ECO:0007669"/>
    <property type="project" value="UniProtKB-EC"/>
</dbReference>